<dbReference type="GO" id="GO:0061157">
    <property type="term" value="P:mRNA destabilization"/>
    <property type="evidence" value="ECO:0007669"/>
    <property type="project" value="TreeGrafter"/>
</dbReference>
<accession>A0A0D9ZUJ5</accession>
<feature type="domain" description="YTH" evidence="3">
    <location>
        <begin position="348"/>
        <end position="488"/>
    </location>
</feature>
<feature type="compositionally biased region" description="Basic and acidic residues" evidence="2">
    <location>
        <begin position="584"/>
        <end position="595"/>
    </location>
</feature>
<dbReference type="HOGENOM" id="CLU_437076_0_0_1"/>
<organism evidence="4">
    <name type="scientific">Oryza glumipatula</name>
    <dbReference type="NCBI Taxonomy" id="40148"/>
    <lineage>
        <taxon>Eukaryota</taxon>
        <taxon>Viridiplantae</taxon>
        <taxon>Streptophyta</taxon>
        <taxon>Embryophyta</taxon>
        <taxon>Tracheophyta</taxon>
        <taxon>Spermatophyta</taxon>
        <taxon>Magnoliopsida</taxon>
        <taxon>Liliopsida</taxon>
        <taxon>Poales</taxon>
        <taxon>Poaceae</taxon>
        <taxon>BOP clade</taxon>
        <taxon>Oryzoideae</taxon>
        <taxon>Oryzeae</taxon>
        <taxon>Oryzinae</taxon>
        <taxon>Oryza</taxon>
    </lineage>
</organism>
<feature type="region of interest" description="Disordered" evidence="2">
    <location>
        <begin position="1"/>
        <end position="82"/>
    </location>
</feature>
<name>A0A0D9ZUJ5_9ORYZ</name>
<feature type="compositionally biased region" description="Polar residues" evidence="2">
    <location>
        <begin position="265"/>
        <end position="280"/>
    </location>
</feature>
<dbReference type="InterPro" id="IPR045168">
    <property type="entry name" value="YTH_prot"/>
</dbReference>
<protein>
    <recommendedName>
        <fullName evidence="1">YTH domain-containing family protein</fullName>
    </recommendedName>
</protein>
<dbReference type="CDD" id="cd21134">
    <property type="entry name" value="YTH"/>
    <property type="match status" value="1"/>
</dbReference>
<dbReference type="InterPro" id="IPR007275">
    <property type="entry name" value="YTH_domain"/>
</dbReference>
<proteinExistence type="inferred from homology"/>
<sequence length="679" mass="75598">MPMQLPRAQRKRRIERRPGPHASDTEWTGDASAGKPELTQPRCASLLHATPRARLSPPPPRLASSPPRVSTAIITGDEGRGGSCRDAFRDWFKVLKNHAMQADRNPCFFYAVPGYFDYRAENRPRHRESDQRADGTPSTYQYEDDVLCPEMPNHVEDYGSFAGAQRYLVPSAVENRQTDSLRMGCLAARVAAAPQPTATMLRGARQWQTSAATATNQPPEQCGMTHTQYVRSNASSLKMFQDGETLVGGQQDRDSLKRQTAYRSMSLGESSSAPHATSSILGEIPKPLRNTHLVGGQQDRDSLKRQTADCSMSLSESSTRSVLGEIPKPLRYTPQYNRADLAVLYKEAIFFVLQAYNEEVIHLSMRHDMLWTCSVGNHTLDNAFQLAHQICAQKNCKCPVILFLKVGKDSFFRGVAEMVSPIYHQKHWFESCEDLSGSFHVRWHIVKDVPTSVLFTKDEKEKLFEHVPYSMLWHVPYPKGTSMFHTFRDYPNHRPPHLSRSVKLEEPTKLRIPKYRSSLTVPNVLVEMQTLPVEKKAGSSCSPAMNSKRKEDSSKLEEPKASRTPEYRMEKKAGSGCSHALNSKGEEESSGRLGKEPQASRANDPVLLSTPKSRSQGSFTVGSLTVPVGLNEKKPQPGEKAASSRCSTAFNSKRGEDSSGCSSVSVPIGAMMINVNLLD</sequence>
<evidence type="ECO:0000313" key="5">
    <source>
        <dbReference type="Proteomes" id="UP000026961"/>
    </source>
</evidence>
<reference evidence="4" key="1">
    <citation type="submission" date="2015-04" db="UniProtKB">
        <authorList>
            <consortium name="EnsemblPlants"/>
        </authorList>
    </citation>
    <scope>IDENTIFICATION</scope>
</reference>
<dbReference type="STRING" id="40148.A0A0D9ZUJ5"/>
<feature type="compositionally biased region" description="Polar residues" evidence="2">
    <location>
        <begin position="610"/>
        <end position="623"/>
    </location>
</feature>
<feature type="compositionally biased region" description="Basic and acidic residues" evidence="2">
    <location>
        <begin position="548"/>
        <end position="573"/>
    </location>
</feature>
<evidence type="ECO:0000256" key="1">
    <source>
        <dbReference type="RuleBase" id="RU369095"/>
    </source>
</evidence>
<dbReference type="PANTHER" id="PTHR12357:SF92">
    <property type="entry name" value="YTH DOMAIN-CONTAINING FAMILY PROTEIN"/>
    <property type="match status" value="1"/>
</dbReference>
<dbReference type="Gramene" id="OGLUM05G04100.2">
    <property type="protein sequence ID" value="OGLUM05G04100.2"/>
    <property type="gene ID" value="OGLUM05G04100"/>
</dbReference>
<dbReference type="EnsemblPlants" id="OGLUM05G04100.2">
    <property type="protein sequence ID" value="OGLUM05G04100.2"/>
    <property type="gene ID" value="OGLUM05G04100"/>
</dbReference>
<dbReference type="Gene3D" id="3.10.590.10">
    <property type="entry name" value="ph1033 like domains"/>
    <property type="match status" value="1"/>
</dbReference>
<dbReference type="Pfam" id="PF04146">
    <property type="entry name" value="YTH"/>
    <property type="match status" value="1"/>
</dbReference>
<dbReference type="GO" id="GO:1990247">
    <property type="term" value="F:N6-methyladenosine-containing RNA reader activity"/>
    <property type="evidence" value="ECO:0007669"/>
    <property type="project" value="UniProtKB-UniRule"/>
</dbReference>
<evidence type="ECO:0000313" key="4">
    <source>
        <dbReference type="EnsemblPlants" id="OGLUM05G04100.2"/>
    </source>
</evidence>
<feature type="region of interest" description="Disordered" evidence="2">
    <location>
        <begin position="265"/>
        <end position="284"/>
    </location>
</feature>
<feature type="region of interest" description="Disordered" evidence="2">
    <location>
        <begin position="534"/>
        <end position="663"/>
    </location>
</feature>
<keyword evidence="5" id="KW-1185">Reference proteome</keyword>
<dbReference type="PROSITE" id="PS50882">
    <property type="entry name" value="YTH"/>
    <property type="match status" value="1"/>
</dbReference>
<dbReference type="GO" id="GO:0005737">
    <property type="term" value="C:cytoplasm"/>
    <property type="evidence" value="ECO:0007669"/>
    <property type="project" value="TreeGrafter"/>
</dbReference>
<comment type="similarity">
    <text evidence="1">Belongs to the YTHDF family.</text>
</comment>
<dbReference type="eggNOG" id="KOG1901">
    <property type="taxonomic scope" value="Eukaryota"/>
</dbReference>
<evidence type="ECO:0000259" key="3">
    <source>
        <dbReference type="PROSITE" id="PS50882"/>
    </source>
</evidence>
<evidence type="ECO:0000256" key="2">
    <source>
        <dbReference type="SAM" id="MobiDB-lite"/>
    </source>
</evidence>
<dbReference type="PANTHER" id="PTHR12357">
    <property type="entry name" value="YTH YT521-B HOMOLOGY DOMAIN-CONTAINING"/>
    <property type="match status" value="1"/>
</dbReference>
<dbReference type="Proteomes" id="UP000026961">
    <property type="component" value="Chromosome 5"/>
</dbReference>
<keyword evidence="1" id="KW-0694">RNA-binding</keyword>
<comment type="function">
    <text evidence="1">Specifically recognizes and binds N6-methyladenosine (m6A)-containing RNAs, and regulates mRNA stability. M6A is a modification present at internal sites of mRNAs and some non-coding RNAs and plays a role in mRNA stability and processing.</text>
</comment>
<dbReference type="AlphaFoldDB" id="A0A0D9ZUJ5"/>
<reference evidence="4" key="2">
    <citation type="submission" date="2018-05" db="EMBL/GenBank/DDBJ databases">
        <title>OgluRS3 (Oryza glumaepatula Reference Sequence Version 3).</title>
        <authorList>
            <person name="Zhang J."/>
            <person name="Kudrna D."/>
            <person name="Lee S."/>
            <person name="Talag J."/>
            <person name="Welchert J."/>
            <person name="Wing R.A."/>
        </authorList>
    </citation>
    <scope>NUCLEOTIDE SEQUENCE [LARGE SCALE GENOMIC DNA]</scope>
</reference>
<dbReference type="GO" id="GO:0003729">
    <property type="term" value="F:mRNA binding"/>
    <property type="evidence" value="ECO:0007669"/>
    <property type="project" value="UniProtKB-UniRule"/>
</dbReference>